<dbReference type="InterPro" id="IPR025367">
    <property type="entry name" value="DUF4271"/>
</dbReference>
<keyword evidence="1" id="KW-0812">Transmembrane</keyword>
<sequence>MVQYLERSVISTDWITLVIMGCILLLAFTKYAYPKRFQEFIQLPITNKYFLIHGKNDRIEHPFNLLLFVFQVLSFSLLIYLLIKTYDSTIALKNKWLYVQIVTVYSVFIGVKFSIEKIVGSIFSIDSLVNQYLYQKLSYRNLLAILVLIINSIFLYTLAPSLHLLLGFVGILIVFNGIALFYSYKTNGNLIFSHFFYFILYLCALEISPYIIVYKTIT</sequence>
<accession>A0A167ISI4</accession>
<dbReference type="RefSeq" id="WP_068590110.1">
    <property type="nucleotide sequence ID" value="NZ_LRXL01000026.1"/>
</dbReference>
<name>A0A167ISI4_9FLAO</name>
<feature type="transmembrane region" description="Helical" evidence="1">
    <location>
        <begin position="14"/>
        <end position="33"/>
    </location>
</feature>
<gene>
    <name evidence="2" type="ORF">ULVI_04330</name>
</gene>
<dbReference type="Proteomes" id="UP000077013">
    <property type="component" value="Unassembled WGS sequence"/>
</dbReference>
<keyword evidence="1" id="KW-1133">Transmembrane helix</keyword>
<evidence type="ECO:0000256" key="1">
    <source>
        <dbReference type="SAM" id="Phobius"/>
    </source>
</evidence>
<feature type="transmembrane region" description="Helical" evidence="1">
    <location>
        <begin position="195"/>
        <end position="213"/>
    </location>
</feature>
<dbReference type="EMBL" id="LRXL01000026">
    <property type="protein sequence ID" value="OAB79972.1"/>
    <property type="molecule type" value="Genomic_DNA"/>
</dbReference>
<feature type="transmembrane region" description="Helical" evidence="1">
    <location>
        <begin position="142"/>
        <end position="159"/>
    </location>
</feature>
<dbReference type="Pfam" id="PF14093">
    <property type="entry name" value="DUF4271"/>
    <property type="match status" value="1"/>
</dbReference>
<feature type="transmembrane region" description="Helical" evidence="1">
    <location>
        <begin position="95"/>
        <end position="115"/>
    </location>
</feature>
<keyword evidence="3" id="KW-1185">Reference proteome</keyword>
<reference evidence="2 3" key="1">
    <citation type="submission" date="2016-02" db="EMBL/GenBank/DDBJ databases">
        <title>Ulvibacter sp. LPB0005, isolated from Thais luteostoma.</title>
        <authorList>
            <person name="Shin S.-K."/>
            <person name="Yi H."/>
        </authorList>
    </citation>
    <scope>NUCLEOTIDE SEQUENCE [LARGE SCALE GENOMIC DNA]</scope>
    <source>
        <strain evidence="2 3">LPB0005</strain>
    </source>
</reference>
<organism evidence="2 3">
    <name type="scientific">Cochleicola gelatinilyticus</name>
    <dbReference type="NCBI Taxonomy" id="1763537"/>
    <lineage>
        <taxon>Bacteria</taxon>
        <taxon>Pseudomonadati</taxon>
        <taxon>Bacteroidota</taxon>
        <taxon>Flavobacteriia</taxon>
        <taxon>Flavobacteriales</taxon>
        <taxon>Flavobacteriaceae</taxon>
        <taxon>Cochleicola</taxon>
    </lineage>
</organism>
<comment type="caution">
    <text evidence="2">The sequence shown here is derived from an EMBL/GenBank/DDBJ whole genome shotgun (WGS) entry which is preliminary data.</text>
</comment>
<protein>
    <recommendedName>
        <fullName evidence="4">DUF4271 domain-containing protein</fullName>
    </recommendedName>
</protein>
<dbReference type="OrthoDB" id="1438590at2"/>
<feature type="transmembrane region" description="Helical" evidence="1">
    <location>
        <begin position="165"/>
        <end position="183"/>
    </location>
</feature>
<dbReference type="AlphaFoldDB" id="A0A167ISI4"/>
<proteinExistence type="predicted"/>
<evidence type="ECO:0008006" key="4">
    <source>
        <dbReference type="Google" id="ProtNLM"/>
    </source>
</evidence>
<feature type="transmembrane region" description="Helical" evidence="1">
    <location>
        <begin position="63"/>
        <end position="83"/>
    </location>
</feature>
<dbReference type="STRING" id="1763537.ULVI_04330"/>
<keyword evidence="1" id="KW-0472">Membrane</keyword>
<evidence type="ECO:0000313" key="2">
    <source>
        <dbReference type="EMBL" id="OAB79972.1"/>
    </source>
</evidence>
<evidence type="ECO:0000313" key="3">
    <source>
        <dbReference type="Proteomes" id="UP000077013"/>
    </source>
</evidence>